<keyword evidence="2" id="KW-1133">Transmembrane helix</keyword>
<protein>
    <recommendedName>
        <fullName evidence="3">Zinc-ribbon domain-containing protein</fullName>
    </recommendedName>
</protein>
<dbReference type="Pfam" id="PF13240">
    <property type="entry name" value="Zn_Ribbon_1"/>
    <property type="match status" value="1"/>
</dbReference>
<keyword evidence="2" id="KW-0472">Membrane</keyword>
<dbReference type="EMBL" id="ACIZ01000098">
    <property type="protein sequence ID" value="EEN79520.1"/>
    <property type="molecule type" value="Genomic_DNA"/>
</dbReference>
<dbReference type="InterPro" id="IPR038587">
    <property type="entry name" value="Ribosomal_eL40_sf"/>
</dbReference>
<dbReference type="HOGENOM" id="CLU_067084_0_0_9"/>
<feature type="compositionally biased region" description="Low complexity" evidence="1">
    <location>
        <begin position="96"/>
        <end position="140"/>
    </location>
</feature>
<dbReference type="Pfam" id="PF20214">
    <property type="entry name" value="DUF6574"/>
    <property type="match status" value="1"/>
</dbReference>
<dbReference type="Gene3D" id="4.10.1060.50">
    <property type="match status" value="1"/>
</dbReference>
<dbReference type="InterPro" id="IPR026870">
    <property type="entry name" value="Zinc_ribbon_dom"/>
</dbReference>
<feature type="transmembrane region" description="Helical" evidence="2">
    <location>
        <begin position="261"/>
        <end position="284"/>
    </location>
</feature>
<dbReference type="InterPro" id="IPR046481">
    <property type="entry name" value="DUF6574"/>
</dbReference>
<comment type="caution">
    <text evidence="4">The sequence shown here is derived from an EMBL/GenBank/DDBJ whole genome shotgun (WGS) entry which is preliminary data.</text>
</comment>
<feature type="transmembrane region" description="Helical" evidence="2">
    <location>
        <begin position="290"/>
        <end position="312"/>
    </location>
</feature>
<keyword evidence="2" id="KW-0812">Transmembrane</keyword>
<reference evidence="4" key="1">
    <citation type="submission" date="2009-01" db="EMBL/GenBank/DDBJ databases">
        <authorList>
            <person name="Qin X."/>
            <person name="Bachman B."/>
            <person name="Battles P."/>
            <person name="Bell A."/>
            <person name="Bess C."/>
            <person name="Bickham C."/>
            <person name="Chaboub L."/>
            <person name="Chen D."/>
            <person name="Coyle M."/>
            <person name="Deiros D.R."/>
            <person name="Dinh H."/>
            <person name="Forbes L."/>
            <person name="Fowler G."/>
            <person name="Francisco L."/>
            <person name="Fu Q."/>
            <person name="Gubbala S."/>
            <person name="Hale W."/>
            <person name="Han Y."/>
            <person name="Hemphill L."/>
            <person name="Highlander S.K."/>
            <person name="Hirani K."/>
            <person name="Hogues M."/>
            <person name="Jackson L."/>
            <person name="Jakkamsetti A."/>
            <person name="Javaid M."/>
            <person name="Jiang H."/>
            <person name="Korchina V."/>
            <person name="Kovar C."/>
            <person name="Lara F."/>
            <person name="Lee S."/>
            <person name="Mata R."/>
            <person name="Mathew T."/>
            <person name="Moen C."/>
            <person name="Morales K."/>
            <person name="Munidasa M."/>
            <person name="Nazareth L."/>
            <person name="Ngo R."/>
            <person name="Nguyen L."/>
            <person name="Okwuonu G."/>
            <person name="Ongeri F."/>
            <person name="Patil S."/>
            <person name="Petrosino J."/>
            <person name="Pham C."/>
            <person name="Pham P."/>
            <person name="Pu L.-L."/>
            <person name="Puazo M."/>
            <person name="Raj R."/>
            <person name="Reid J."/>
            <person name="Rouhana J."/>
            <person name="Saada N."/>
            <person name="Shang Y."/>
            <person name="Simmons D."/>
            <person name="Thornton R."/>
            <person name="Warren J."/>
            <person name="Weissenberger G."/>
            <person name="Zhang J."/>
            <person name="Zhang L."/>
            <person name="Zhou C."/>
            <person name="Zhu D."/>
            <person name="Muzny D."/>
            <person name="Worley K."/>
            <person name="Gibbs R."/>
        </authorList>
    </citation>
    <scope>NUCLEOTIDE SEQUENCE [LARGE SCALE GENOMIC DNA]</scope>
    <source>
        <strain evidence="4">LMS2-1</strain>
    </source>
</reference>
<feature type="transmembrane region" description="Helical" evidence="2">
    <location>
        <begin position="324"/>
        <end position="349"/>
    </location>
</feature>
<proteinExistence type="predicted"/>
<evidence type="ECO:0000256" key="2">
    <source>
        <dbReference type="SAM" id="Phobius"/>
    </source>
</evidence>
<evidence type="ECO:0000313" key="4">
    <source>
        <dbReference type="EMBL" id="EEN79520.1"/>
    </source>
</evidence>
<dbReference type="AlphaFoldDB" id="C2JZH2"/>
<dbReference type="Proteomes" id="UP000004525">
    <property type="component" value="Unassembled WGS sequence"/>
</dbReference>
<feature type="region of interest" description="Disordered" evidence="1">
    <location>
        <begin position="50"/>
        <end position="151"/>
    </location>
</feature>
<evidence type="ECO:0000256" key="1">
    <source>
        <dbReference type="SAM" id="MobiDB-lite"/>
    </source>
</evidence>
<accession>C2JZH2</accession>
<feature type="transmembrane region" description="Helical" evidence="2">
    <location>
        <begin position="220"/>
        <end position="241"/>
    </location>
</feature>
<evidence type="ECO:0000313" key="5">
    <source>
        <dbReference type="Proteomes" id="UP000004525"/>
    </source>
</evidence>
<organism evidence="4 5">
    <name type="scientific">Lacticaseibacillus rhamnosus (strain LMS2-1)</name>
    <dbReference type="NCBI Taxonomy" id="525361"/>
    <lineage>
        <taxon>Bacteria</taxon>
        <taxon>Bacillati</taxon>
        <taxon>Bacillota</taxon>
        <taxon>Bacilli</taxon>
        <taxon>Lactobacillales</taxon>
        <taxon>Lactobacillaceae</taxon>
        <taxon>Lacticaseibacillus</taxon>
    </lineage>
</organism>
<sequence>MTIVFENGTGFNFGGNIMFKLCPNCGAHNAPTANFCTKCGANLAGVAATQPQAPATPDTTDGKADTVSATSQSPVATAPTADAKSGAAPETAKPISTHTTQADTAADSQAAQSSESSAAATQTAPTTDNTATDAPTSQAPQPTPQPNPTVEATKQYAGSYWRYLVDSIKHPASIERTYHSYFGLTSLAITIVSLALTIALRAGSAFSSLPGSLASSVMSTFLKLLVLVAILAIGVIAIYYLGVRGILGDRRRRFLDFTTDYAFHCNWMVFFSVFTLLMQILGLINVGSAMLISLLLTISLSLFFLAGPYMLFTAQSTNHFDKIYALLIVSVLLAIVFMVITMFGLASIMGSLYQGLNDFGRSFNY</sequence>
<feature type="transmembrane region" description="Helical" evidence="2">
    <location>
        <begin position="181"/>
        <end position="200"/>
    </location>
</feature>
<feature type="compositionally biased region" description="Low complexity" evidence="1">
    <location>
        <begin position="50"/>
        <end position="59"/>
    </location>
</feature>
<gene>
    <name evidence="4" type="ORF">HMPREF0539_2307</name>
</gene>
<evidence type="ECO:0000259" key="3">
    <source>
        <dbReference type="Pfam" id="PF13240"/>
    </source>
</evidence>
<name>C2JZH2_LACRM</name>
<feature type="domain" description="Zinc-ribbon" evidence="3">
    <location>
        <begin position="22"/>
        <end position="43"/>
    </location>
</feature>
<keyword evidence="5" id="KW-1185">Reference proteome</keyword>